<keyword evidence="7" id="KW-1185">Reference proteome</keyword>
<dbReference type="SUPFAM" id="SSF52540">
    <property type="entry name" value="P-loop containing nucleoside triphosphate hydrolases"/>
    <property type="match status" value="1"/>
</dbReference>
<dbReference type="Proteomes" id="UP000265800">
    <property type="component" value="Unassembled WGS sequence"/>
</dbReference>
<dbReference type="PROSITE" id="PS50893">
    <property type="entry name" value="ABC_TRANSPORTER_2"/>
    <property type="match status" value="1"/>
</dbReference>
<dbReference type="InterPro" id="IPR050763">
    <property type="entry name" value="ABC_transporter_ATP-binding"/>
</dbReference>
<organism evidence="6 7">
    <name type="scientific">Meiothermus luteus</name>
    <dbReference type="NCBI Taxonomy" id="2026184"/>
    <lineage>
        <taxon>Bacteria</taxon>
        <taxon>Thermotogati</taxon>
        <taxon>Deinococcota</taxon>
        <taxon>Deinococci</taxon>
        <taxon>Thermales</taxon>
        <taxon>Thermaceae</taxon>
        <taxon>Meiothermus</taxon>
    </lineage>
</organism>
<keyword evidence="2" id="KW-0813">Transport</keyword>
<dbReference type="RefSeq" id="WP_119360373.1">
    <property type="nucleotide sequence ID" value="NZ_QWKZ01000054.1"/>
</dbReference>
<gene>
    <name evidence="6" type="primary">drrA</name>
    <name evidence="6" type="ORF">Mlute_01773</name>
</gene>
<evidence type="ECO:0000256" key="4">
    <source>
        <dbReference type="ARBA" id="ARBA00022840"/>
    </source>
</evidence>
<dbReference type="EC" id="3.6.3.-" evidence="6"/>
<protein>
    <submittedName>
        <fullName evidence="6">Daunorubicin/doxorubicin resistance ATP-binding protein DrrA</fullName>
        <ecNumber evidence="6">3.6.3.-</ecNumber>
    </submittedName>
</protein>
<evidence type="ECO:0000313" key="7">
    <source>
        <dbReference type="Proteomes" id="UP000265800"/>
    </source>
</evidence>
<evidence type="ECO:0000313" key="6">
    <source>
        <dbReference type="EMBL" id="RIH84876.1"/>
    </source>
</evidence>
<dbReference type="PANTHER" id="PTHR42711">
    <property type="entry name" value="ABC TRANSPORTER ATP-BINDING PROTEIN"/>
    <property type="match status" value="1"/>
</dbReference>
<evidence type="ECO:0000256" key="3">
    <source>
        <dbReference type="ARBA" id="ARBA00022741"/>
    </source>
</evidence>
<reference evidence="6 7" key="1">
    <citation type="submission" date="2018-08" db="EMBL/GenBank/DDBJ databases">
        <title>Meiothermus luteus KCTC 52599 genome sequencing project.</title>
        <authorList>
            <person name="Da Costa M.S."/>
            <person name="Albuquerque L."/>
            <person name="Raposo P."/>
            <person name="Froufe H.J.C."/>
            <person name="Barroso C.S."/>
            <person name="Egas C."/>
        </authorList>
    </citation>
    <scope>NUCLEOTIDE SEQUENCE [LARGE SCALE GENOMIC DNA]</scope>
    <source>
        <strain evidence="6 7">KCTC 52599</strain>
    </source>
</reference>
<comment type="similarity">
    <text evidence="1">Belongs to the ABC transporter superfamily.</text>
</comment>
<dbReference type="Pfam" id="PF00005">
    <property type="entry name" value="ABC_tran"/>
    <property type="match status" value="1"/>
</dbReference>
<proteinExistence type="inferred from homology"/>
<dbReference type="EMBL" id="QWKZ01000054">
    <property type="protein sequence ID" value="RIH84876.1"/>
    <property type="molecule type" value="Genomic_DNA"/>
</dbReference>
<dbReference type="GO" id="GO:0016887">
    <property type="term" value="F:ATP hydrolysis activity"/>
    <property type="evidence" value="ECO:0007669"/>
    <property type="project" value="InterPro"/>
</dbReference>
<dbReference type="PANTHER" id="PTHR42711:SF5">
    <property type="entry name" value="ABC TRANSPORTER ATP-BINDING PROTEIN NATA"/>
    <property type="match status" value="1"/>
</dbReference>
<name>A0A399EML9_9DEIN</name>
<dbReference type="InterPro" id="IPR003439">
    <property type="entry name" value="ABC_transporter-like_ATP-bd"/>
</dbReference>
<dbReference type="OrthoDB" id="2290519at2"/>
<sequence length="270" mass="30159">MLILNPTQTELAIEVSDLKKVFRKREGLFGPLKEEWALKGVSFHVRKGETYALLGPNGSGKSTLIRILSTLLTPDGGTVRMLGYRLPEDEAKLRRKMGRVSVDAAFYKKLSARENLLYAAQLYGLEPRQAEKRAMQILEQLGLESRRFDDPLEEMSRGMQQKISIARALLINPPLLLLDEPTTGLDPKSRRDVQAFLEDLRARQGTTILLTTHDMAEAERLAHRIGFLAHGRLVAEGTADELKRRAGTADLEEAFIALTGEELNDEAGQP</sequence>
<evidence type="ECO:0000256" key="1">
    <source>
        <dbReference type="ARBA" id="ARBA00005417"/>
    </source>
</evidence>
<accession>A0A399EML9</accession>
<dbReference type="AlphaFoldDB" id="A0A399EML9"/>
<keyword evidence="3" id="KW-0547">Nucleotide-binding</keyword>
<dbReference type="Gene3D" id="3.40.50.300">
    <property type="entry name" value="P-loop containing nucleotide triphosphate hydrolases"/>
    <property type="match status" value="1"/>
</dbReference>
<dbReference type="SMART" id="SM00382">
    <property type="entry name" value="AAA"/>
    <property type="match status" value="1"/>
</dbReference>
<evidence type="ECO:0000259" key="5">
    <source>
        <dbReference type="PROSITE" id="PS50893"/>
    </source>
</evidence>
<keyword evidence="6" id="KW-0378">Hydrolase</keyword>
<comment type="caution">
    <text evidence="6">The sequence shown here is derived from an EMBL/GenBank/DDBJ whole genome shotgun (WGS) entry which is preliminary data.</text>
</comment>
<evidence type="ECO:0000256" key="2">
    <source>
        <dbReference type="ARBA" id="ARBA00022448"/>
    </source>
</evidence>
<dbReference type="InterPro" id="IPR003593">
    <property type="entry name" value="AAA+_ATPase"/>
</dbReference>
<dbReference type="GO" id="GO:0005524">
    <property type="term" value="F:ATP binding"/>
    <property type="evidence" value="ECO:0007669"/>
    <property type="project" value="UniProtKB-KW"/>
</dbReference>
<dbReference type="InterPro" id="IPR027417">
    <property type="entry name" value="P-loop_NTPase"/>
</dbReference>
<feature type="domain" description="ABC transporter" evidence="5">
    <location>
        <begin position="13"/>
        <end position="255"/>
    </location>
</feature>
<keyword evidence="4 6" id="KW-0067">ATP-binding</keyword>